<organism evidence="13 14">
    <name type="scientific">Billgrantia endophytica</name>
    <dbReference type="NCBI Taxonomy" id="2033802"/>
    <lineage>
        <taxon>Bacteria</taxon>
        <taxon>Pseudomonadati</taxon>
        <taxon>Pseudomonadota</taxon>
        <taxon>Gammaproteobacteria</taxon>
        <taxon>Oceanospirillales</taxon>
        <taxon>Halomonadaceae</taxon>
        <taxon>Billgrantia</taxon>
    </lineage>
</organism>
<dbReference type="SMART" id="SM00382">
    <property type="entry name" value="AAA"/>
    <property type="match status" value="1"/>
</dbReference>
<dbReference type="SUPFAM" id="SSF52540">
    <property type="entry name" value="P-loop containing nucleoside triphosphate hydrolases"/>
    <property type="match status" value="1"/>
</dbReference>
<reference evidence="13 14" key="1">
    <citation type="submission" date="2018-01" db="EMBL/GenBank/DDBJ databases">
        <title>Halomonas endophytica sp. nov., isolated from storage liquid in the stems of Populus euphratica.</title>
        <authorList>
            <person name="Chen C."/>
        </authorList>
    </citation>
    <scope>NUCLEOTIDE SEQUENCE [LARGE SCALE GENOMIC DNA]</scope>
    <source>
        <strain evidence="13 14">MC28</strain>
    </source>
</reference>
<accession>A0A2N7TXD8</accession>
<dbReference type="PROSITE" id="PS50893">
    <property type="entry name" value="ABC_TRANSPORTER_2"/>
    <property type="match status" value="1"/>
</dbReference>
<evidence type="ECO:0000256" key="4">
    <source>
        <dbReference type="ARBA" id="ARBA00022692"/>
    </source>
</evidence>
<name>A0A2N7TXD8_9GAMM</name>
<evidence type="ECO:0000256" key="3">
    <source>
        <dbReference type="ARBA" id="ARBA00022475"/>
    </source>
</evidence>
<dbReference type="OrthoDB" id="9806127at2"/>
<evidence type="ECO:0000259" key="11">
    <source>
        <dbReference type="PROSITE" id="PS50893"/>
    </source>
</evidence>
<evidence type="ECO:0000256" key="2">
    <source>
        <dbReference type="ARBA" id="ARBA00022448"/>
    </source>
</evidence>
<dbReference type="Gene3D" id="3.40.50.300">
    <property type="entry name" value="P-loop containing nucleotide triphosphate hydrolases"/>
    <property type="match status" value="1"/>
</dbReference>
<keyword evidence="14" id="KW-1185">Reference proteome</keyword>
<dbReference type="FunFam" id="1.20.1560.10:FF:000109">
    <property type="entry name" value="Alkaline protease secretion ATP-binding protein aprD"/>
    <property type="match status" value="1"/>
</dbReference>
<keyword evidence="2" id="KW-0813">Transport</keyword>
<dbReference type="PANTHER" id="PTHR43394:SF1">
    <property type="entry name" value="ATP-BINDING CASSETTE SUB-FAMILY B MEMBER 10, MITOCHONDRIAL"/>
    <property type="match status" value="1"/>
</dbReference>
<dbReference type="Gene3D" id="1.20.1560.10">
    <property type="entry name" value="ABC transporter type 1, transmembrane domain"/>
    <property type="match status" value="1"/>
</dbReference>
<dbReference type="CDD" id="cd18586">
    <property type="entry name" value="ABC_6TM_PrtD_like"/>
    <property type="match status" value="1"/>
</dbReference>
<dbReference type="GO" id="GO:0016887">
    <property type="term" value="F:ATP hydrolysis activity"/>
    <property type="evidence" value="ECO:0007669"/>
    <property type="project" value="InterPro"/>
</dbReference>
<keyword evidence="7 10" id="KW-1133">Transmembrane helix</keyword>
<dbReference type="Pfam" id="PF00005">
    <property type="entry name" value="ABC_tran"/>
    <property type="match status" value="1"/>
</dbReference>
<evidence type="ECO:0000256" key="9">
    <source>
        <dbReference type="SAM" id="MobiDB-lite"/>
    </source>
</evidence>
<dbReference type="NCBIfam" id="TIGR01842">
    <property type="entry name" value="type_I_sec_PrtD"/>
    <property type="match status" value="1"/>
</dbReference>
<dbReference type="InterPro" id="IPR047957">
    <property type="entry name" value="ABC_AprD-like_6TM"/>
</dbReference>
<dbReference type="InterPro" id="IPR036640">
    <property type="entry name" value="ABC1_TM_sf"/>
</dbReference>
<dbReference type="PROSITE" id="PS00211">
    <property type="entry name" value="ABC_TRANSPORTER_1"/>
    <property type="match status" value="1"/>
</dbReference>
<dbReference type="GO" id="GO:0005524">
    <property type="term" value="F:ATP binding"/>
    <property type="evidence" value="ECO:0007669"/>
    <property type="project" value="UniProtKB-KW"/>
</dbReference>
<dbReference type="AlphaFoldDB" id="A0A2N7TXD8"/>
<feature type="domain" description="ABC transporter" evidence="11">
    <location>
        <begin position="332"/>
        <end position="567"/>
    </location>
</feature>
<dbReference type="RefSeq" id="WP_102655063.1">
    <property type="nucleotide sequence ID" value="NZ_PNRF01000041.1"/>
</dbReference>
<gene>
    <name evidence="13" type="ORF">C1H69_19550</name>
</gene>
<proteinExistence type="predicted"/>
<dbReference type="PROSITE" id="PS50929">
    <property type="entry name" value="ABC_TM1F"/>
    <property type="match status" value="1"/>
</dbReference>
<feature type="transmembrane region" description="Helical" evidence="10">
    <location>
        <begin position="251"/>
        <end position="270"/>
    </location>
</feature>
<sequence>MNPSQGQPRNEIRAALGAYRGGFRSVGTFSAVINLLMLVPPLYMLQVYDRVLASGNTTTLLLLTLMAVGLLALMGALEYVRSLAVIHIGERLDARLGERVYGAAFERGLGGQGAQAGQATRDLDSLRQFITGNAVFAFFDAPWFPLYLLVMFLFHPWIGCLALVGALLLIALAWLNERLSQPPLREAGGLSVQASASAEAQLRHAEVIESMGMLDALARRWFRLHGGFVALQGLASERTALITSLSKSLRVALQSLVLGLGAWLAVAGQISPGTMIAGSILMGRVLGPIDQVISAWRQWSSTRLAYQRLVALLEAHPPRRPGMELPAPSGELTVEPLSAVPPGGKVPTLVQVGFRLAPGEVLGVIGPSGSGKSTLARLLVGVWTPRIGTVRLDGAEIQRWDKARLGPHLGYLPQEVELFAGSVAENIARFAEPDADKVIAAAKDAGVHEMILALPQGYDTPLGDGGQGLSGGQRQRIGLARAMYGPPALVVLDEPNANLDEAGEKALLEALGRLRERGVTVVLITHRPTVLKATTHLLVLREGRLHKFGATQEVLQAIAASRQPAASGPTLMAQSPYSMNGSMNGTYAMGDASTKDGANPRDKSVETAAVGGQGGRA</sequence>
<comment type="subcellular location">
    <subcellularLocation>
        <location evidence="1">Cell membrane</location>
        <topology evidence="1">Multi-pass membrane protein</topology>
    </subcellularLocation>
</comment>
<dbReference type="FunFam" id="3.40.50.300:FF:001444">
    <property type="entry name" value="ABC transporter ATP-binding protein"/>
    <property type="match status" value="1"/>
</dbReference>
<feature type="region of interest" description="Disordered" evidence="9">
    <location>
        <begin position="588"/>
        <end position="617"/>
    </location>
</feature>
<comment type="caution">
    <text evidence="13">The sequence shown here is derived from an EMBL/GenBank/DDBJ whole genome shotgun (WGS) entry which is preliminary data.</text>
</comment>
<feature type="transmembrane region" description="Helical" evidence="10">
    <location>
        <begin position="154"/>
        <end position="175"/>
    </location>
</feature>
<dbReference type="Pfam" id="PF00664">
    <property type="entry name" value="ABC_membrane"/>
    <property type="match status" value="1"/>
</dbReference>
<keyword evidence="8 10" id="KW-0472">Membrane</keyword>
<dbReference type="GO" id="GO:0030253">
    <property type="term" value="P:protein secretion by the type I secretion system"/>
    <property type="evidence" value="ECO:0007669"/>
    <property type="project" value="InterPro"/>
</dbReference>
<dbReference type="InterPro" id="IPR003439">
    <property type="entry name" value="ABC_transporter-like_ATP-bd"/>
</dbReference>
<evidence type="ECO:0000313" key="14">
    <source>
        <dbReference type="Proteomes" id="UP000235803"/>
    </source>
</evidence>
<evidence type="ECO:0000256" key="8">
    <source>
        <dbReference type="ARBA" id="ARBA00023136"/>
    </source>
</evidence>
<evidence type="ECO:0000256" key="1">
    <source>
        <dbReference type="ARBA" id="ARBA00004651"/>
    </source>
</evidence>
<dbReference type="GO" id="GO:0015421">
    <property type="term" value="F:ABC-type oligopeptide transporter activity"/>
    <property type="evidence" value="ECO:0007669"/>
    <property type="project" value="TreeGrafter"/>
</dbReference>
<evidence type="ECO:0000256" key="5">
    <source>
        <dbReference type="ARBA" id="ARBA00022741"/>
    </source>
</evidence>
<keyword evidence="6" id="KW-0067">ATP-binding</keyword>
<dbReference type="PANTHER" id="PTHR43394">
    <property type="entry name" value="ATP-DEPENDENT PERMEASE MDL1, MITOCHONDRIAL"/>
    <property type="match status" value="1"/>
</dbReference>
<keyword evidence="5" id="KW-0547">Nucleotide-binding</keyword>
<dbReference type="InterPro" id="IPR010128">
    <property type="entry name" value="ATPase_T1SS_PrtD-like"/>
</dbReference>
<dbReference type="Proteomes" id="UP000235803">
    <property type="component" value="Unassembled WGS sequence"/>
</dbReference>
<keyword evidence="3" id="KW-1003">Cell membrane</keyword>
<dbReference type="SUPFAM" id="SSF90123">
    <property type="entry name" value="ABC transporter transmembrane region"/>
    <property type="match status" value="1"/>
</dbReference>
<dbReference type="InterPro" id="IPR003593">
    <property type="entry name" value="AAA+_ATPase"/>
</dbReference>
<feature type="transmembrane region" description="Helical" evidence="10">
    <location>
        <begin position="59"/>
        <end position="80"/>
    </location>
</feature>
<dbReference type="GO" id="GO:0030256">
    <property type="term" value="C:type I protein secretion system complex"/>
    <property type="evidence" value="ECO:0007669"/>
    <property type="project" value="InterPro"/>
</dbReference>
<protein>
    <submittedName>
        <fullName evidence="13">Type I secretion system permease/ATPase</fullName>
    </submittedName>
</protein>
<evidence type="ECO:0000313" key="13">
    <source>
        <dbReference type="EMBL" id="PMR72841.1"/>
    </source>
</evidence>
<evidence type="ECO:0000259" key="12">
    <source>
        <dbReference type="PROSITE" id="PS50929"/>
    </source>
</evidence>
<feature type="domain" description="ABC transmembrane type-1" evidence="12">
    <location>
        <begin position="29"/>
        <end position="301"/>
    </location>
</feature>
<dbReference type="InterPro" id="IPR039421">
    <property type="entry name" value="Type_1_exporter"/>
</dbReference>
<keyword evidence="4 10" id="KW-0812">Transmembrane</keyword>
<dbReference type="GO" id="GO:0005886">
    <property type="term" value="C:plasma membrane"/>
    <property type="evidence" value="ECO:0007669"/>
    <property type="project" value="UniProtKB-SubCell"/>
</dbReference>
<dbReference type="InterPro" id="IPR011527">
    <property type="entry name" value="ABC1_TM_dom"/>
</dbReference>
<evidence type="ECO:0000256" key="7">
    <source>
        <dbReference type="ARBA" id="ARBA00022989"/>
    </source>
</evidence>
<dbReference type="EMBL" id="PNRF01000041">
    <property type="protein sequence ID" value="PMR72841.1"/>
    <property type="molecule type" value="Genomic_DNA"/>
</dbReference>
<dbReference type="InterPro" id="IPR017871">
    <property type="entry name" value="ABC_transporter-like_CS"/>
</dbReference>
<feature type="transmembrane region" description="Helical" evidence="10">
    <location>
        <begin position="21"/>
        <end position="39"/>
    </location>
</feature>
<feature type="transmembrane region" description="Helical" evidence="10">
    <location>
        <begin position="129"/>
        <end position="148"/>
    </location>
</feature>
<evidence type="ECO:0000256" key="10">
    <source>
        <dbReference type="SAM" id="Phobius"/>
    </source>
</evidence>
<evidence type="ECO:0000256" key="6">
    <source>
        <dbReference type="ARBA" id="ARBA00022840"/>
    </source>
</evidence>
<dbReference type="InterPro" id="IPR027417">
    <property type="entry name" value="P-loop_NTPase"/>
</dbReference>